<keyword evidence="8" id="KW-0833">Ubl conjugation pathway</keyword>
<evidence type="ECO:0000313" key="14">
    <source>
        <dbReference type="RefSeq" id="XP_052122805.1"/>
    </source>
</evidence>
<evidence type="ECO:0000256" key="6">
    <source>
        <dbReference type="ARBA" id="ARBA00022723"/>
    </source>
</evidence>
<dbReference type="RefSeq" id="XP_052122805.1">
    <property type="nucleotide sequence ID" value="XM_052266845.1"/>
</dbReference>
<dbReference type="InterPro" id="IPR013083">
    <property type="entry name" value="Znf_RING/FYVE/PHD"/>
</dbReference>
<dbReference type="EC" id="2.3.2.27" evidence="4"/>
<dbReference type="PROSITE" id="PS51081">
    <property type="entry name" value="ZF_SIAH"/>
    <property type="match status" value="1"/>
</dbReference>
<reference evidence="14" key="1">
    <citation type="submission" date="2025-08" db="UniProtKB">
        <authorList>
            <consortium name="RefSeq"/>
        </authorList>
    </citation>
    <scope>IDENTIFICATION</scope>
    <source>
        <tissue evidence="14">Whole organism</tissue>
    </source>
</reference>
<dbReference type="GO" id="GO:0008270">
    <property type="term" value="F:zinc ion binding"/>
    <property type="evidence" value="ECO:0007669"/>
    <property type="project" value="UniProtKB-KW"/>
</dbReference>
<evidence type="ECO:0000256" key="10">
    <source>
        <dbReference type="PROSITE-ProRule" id="PRU00455"/>
    </source>
</evidence>
<dbReference type="Pfam" id="PF21362">
    <property type="entry name" value="Sina_RING"/>
    <property type="match status" value="1"/>
</dbReference>
<evidence type="ECO:0000256" key="5">
    <source>
        <dbReference type="ARBA" id="ARBA00022679"/>
    </source>
</evidence>
<comment type="catalytic activity">
    <reaction evidence="1">
        <text>S-ubiquitinyl-[E2 ubiquitin-conjugating enzyme]-L-cysteine + [acceptor protein]-L-lysine = [E2 ubiquitin-conjugating enzyme]-L-cysteine + N(6)-ubiquitinyl-[acceptor protein]-L-lysine.</text>
        <dbReference type="EC" id="2.3.2.27"/>
    </reaction>
</comment>
<dbReference type="Proteomes" id="UP000504606">
    <property type="component" value="Unplaced"/>
</dbReference>
<keyword evidence="5" id="KW-0808">Transferase</keyword>
<evidence type="ECO:0000256" key="7">
    <source>
        <dbReference type="ARBA" id="ARBA00022771"/>
    </source>
</evidence>
<organism evidence="13 14">
    <name type="scientific">Frankliniella occidentalis</name>
    <name type="common">Western flower thrips</name>
    <name type="synonym">Euthrips occidentalis</name>
    <dbReference type="NCBI Taxonomy" id="133901"/>
    <lineage>
        <taxon>Eukaryota</taxon>
        <taxon>Metazoa</taxon>
        <taxon>Ecdysozoa</taxon>
        <taxon>Arthropoda</taxon>
        <taxon>Hexapoda</taxon>
        <taxon>Insecta</taxon>
        <taxon>Pterygota</taxon>
        <taxon>Neoptera</taxon>
        <taxon>Paraneoptera</taxon>
        <taxon>Thysanoptera</taxon>
        <taxon>Terebrantia</taxon>
        <taxon>Thripoidea</taxon>
        <taxon>Thripidae</taxon>
        <taxon>Frankliniella</taxon>
    </lineage>
</organism>
<dbReference type="GO" id="GO:0031624">
    <property type="term" value="F:ubiquitin conjugating enzyme binding"/>
    <property type="evidence" value="ECO:0007669"/>
    <property type="project" value="TreeGrafter"/>
</dbReference>
<dbReference type="SUPFAM" id="SSF49599">
    <property type="entry name" value="TRAF domain-like"/>
    <property type="match status" value="1"/>
</dbReference>
<keyword evidence="7 10" id="KW-0863">Zinc-finger</keyword>
<feature type="domain" description="SIAH-type" evidence="12">
    <location>
        <begin position="58"/>
        <end position="116"/>
    </location>
</feature>
<sequence>MALLECPVCRDFLQPPLKQCSNGHVVCFACWPRLALCPACRAPFIPTASLTLDGILRTLRFPCPNKDHGCSLSLRMDARPGHDQVCPFRPRGCPMARCEWQGLADALAPHCRAAHSPIHVDRHVAVSVPFQVDRGASTLDGVPTIVHHEQRLFSLSGVNQGEGQIFLFQSRYDLWRSKFFAEMIRVAGEPHESK</sequence>
<evidence type="ECO:0000313" key="13">
    <source>
        <dbReference type="Proteomes" id="UP000504606"/>
    </source>
</evidence>
<keyword evidence="6" id="KW-0479">Metal-binding</keyword>
<dbReference type="GO" id="GO:0043161">
    <property type="term" value="P:proteasome-mediated ubiquitin-dependent protein catabolic process"/>
    <property type="evidence" value="ECO:0007669"/>
    <property type="project" value="TreeGrafter"/>
</dbReference>
<evidence type="ECO:0000256" key="8">
    <source>
        <dbReference type="ARBA" id="ARBA00022786"/>
    </source>
</evidence>
<dbReference type="SUPFAM" id="SSF57850">
    <property type="entry name" value="RING/U-box"/>
    <property type="match status" value="1"/>
</dbReference>
<dbReference type="GeneID" id="127749293"/>
<dbReference type="Gene3D" id="3.30.40.10">
    <property type="entry name" value="Zinc/RING finger domain, C3HC4 (zinc finger)"/>
    <property type="match status" value="2"/>
</dbReference>
<dbReference type="GO" id="GO:0061630">
    <property type="term" value="F:ubiquitin protein ligase activity"/>
    <property type="evidence" value="ECO:0007669"/>
    <property type="project" value="UniProtKB-EC"/>
</dbReference>
<evidence type="ECO:0000256" key="1">
    <source>
        <dbReference type="ARBA" id="ARBA00000900"/>
    </source>
</evidence>
<dbReference type="PROSITE" id="PS50089">
    <property type="entry name" value="ZF_RING_2"/>
    <property type="match status" value="1"/>
</dbReference>
<dbReference type="KEGG" id="foc:127749293"/>
<evidence type="ECO:0000256" key="3">
    <source>
        <dbReference type="ARBA" id="ARBA00009119"/>
    </source>
</evidence>
<comment type="pathway">
    <text evidence="2">Protein modification; protein ubiquitination.</text>
</comment>
<dbReference type="AlphaFoldDB" id="A0A9C6TUX8"/>
<dbReference type="OrthoDB" id="941555at2759"/>
<evidence type="ECO:0000259" key="12">
    <source>
        <dbReference type="PROSITE" id="PS51081"/>
    </source>
</evidence>
<keyword evidence="9" id="KW-0862">Zinc</keyword>
<proteinExistence type="inferred from homology"/>
<evidence type="ECO:0000256" key="4">
    <source>
        <dbReference type="ARBA" id="ARBA00012483"/>
    </source>
</evidence>
<name>A0A9C6TUX8_FRAOC</name>
<evidence type="ECO:0000256" key="2">
    <source>
        <dbReference type="ARBA" id="ARBA00004906"/>
    </source>
</evidence>
<dbReference type="InterPro" id="IPR004162">
    <property type="entry name" value="SINA-like_animal"/>
</dbReference>
<dbReference type="InterPro" id="IPR049548">
    <property type="entry name" value="Sina-like_RING"/>
</dbReference>
<evidence type="ECO:0000259" key="11">
    <source>
        <dbReference type="PROSITE" id="PS50089"/>
    </source>
</evidence>
<dbReference type="Pfam" id="PF21361">
    <property type="entry name" value="Sina_ZnF"/>
    <property type="match status" value="1"/>
</dbReference>
<protein>
    <recommendedName>
        <fullName evidence="4">RING-type E3 ubiquitin transferase</fullName>
        <ecNumber evidence="4">2.3.2.27</ecNumber>
    </recommendedName>
</protein>
<evidence type="ECO:0000256" key="9">
    <source>
        <dbReference type="ARBA" id="ARBA00022833"/>
    </source>
</evidence>
<dbReference type="PANTHER" id="PTHR45877">
    <property type="entry name" value="E3 UBIQUITIN-PROTEIN LIGASE SIAH2"/>
    <property type="match status" value="1"/>
</dbReference>
<gene>
    <name evidence="14" type="primary">LOC127749293</name>
</gene>
<dbReference type="InterPro" id="IPR013010">
    <property type="entry name" value="Znf_SIAH"/>
</dbReference>
<keyword evidence="13" id="KW-1185">Reference proteome</keyword>
<dbReference type="PANTHER" id="PTHR45877:SF2">
    <property type="entry name" value="E3 UBIQUITIN-PROTEIN LIGASE SINA-RELATED"/>
    <property type="match status" value="1"/>
</dbReference>
<comment type="similarity">
    <text evidence="3">Belongs to the SINA (Seven in absentia) family.</text>
</comment>
<dbReference type="GO" id="GO:0005737">
    <property type="term" value="C:cytoplasm"/>
    <property type="evidence" value="ECO:0007669"/>
    <property type="project" value="TreeGrafter"/>
</dbReference>
<feature type="domain" description="RING-type" evidence="11">
    <location>
        <begin position="6"/>
        <end position="41"/>
    </location>
</feature>
<accession>A0A9C6TUX8</accession>
<dbReference type="InterPro" id="IPR001841">
    <property type="entry name" value="Znf_RING"/>
</dbReference>